<dbReference type="InterPro" id="IPR023828">
    <property type="entry name" value="Peptidase_S8_Ser-AS"/>
</dbReference>
<dbReference type="InterPro" id="IPR010259">
    <property type="entry name" value="S8pro/Inhibitor_I9"/>
</dbReference>
<dbReference type="SUPFAM" id="SSF52743">
    <property type="entry name" value="Subtilisin-like"/>
    <property type="match status" value="1"/>
</dbReference>
<evidence type="ECO:0000256" key="6">
    <source>
        <dbReference type="ARBA" id="ARBA00023145"/>
    </source>
</evidence>
<dbReference type="InterPro" id="IPR022398">
    <property type="entry name" value="Peptidase_S8_His-AS"/>
</dbReference>
<proteinExistence type="inferred from homology"/>
<feature type="region of interest" description="Disordered" evidence="9">
    <location>
        <begin position="1101"/>
        <end position="1129"/>
    </location>
</feature>
<dbReference type="GO" id="GO:0004252">
    <property type="term" value="F:serine-type endopeptidase activity"/>
    <property type="evidence" value="ECO:0007669"/>
    <property type="project" value="UniProtKB-UniRule"/>
</dbReference>
<organism evidence="13 14">
    <name type="scientific">Fusarium gaditjirri</name>
    <dbReference type="NCBI Taxonomy" id="282569"/>
    <lineage>
        <taxon>Eukaryota</taxon>
        <taxon>Fungi</taxon>
        <taxon>Dikarya</taxon>
        <taxon>Ascomycota</taxon>
        <taxon>Pezizomycotina</taxon>
        <taxon>Sordariomycetes</taxon>
        <taxon>Hypocreomycetidae</taxon>
        <taxon>Hypocreales</taxon>
        <taxon>Nectriaceae</taxon>
        <taxon>Fusarium</taxon>
        <taxon>Fusarium nisikadoi species complex</taxon>
    </lineage>
</organism>
<dbReference type="PANTHER" id="PTHR43806">
    <property type="entry name" value="PEPTIDASE S8"/>
    <property type="match status" value="1"/>
</dbReference>
<dbReference type="PROSITE" id="PS00138">
    <property type="entry name" value="SUBTILASE_SER"/>
    <property type="match status" value="1"/>
</dbReference>
<feature type="compositionally biased region" description="Basic and acidic residues" evidence="9">
    <location>
        <begin position="897"/>
        <end position="917"/>
    </location>
</feature>
<evidence type="ECO:0000256" key="2">
    <source>
        <dbReference type="ARBA" id="ARBA00022670"/>
    </source>
</evidence>
<feature type="domain" description="Peptidase S8/S53" evidence="11">
    <location>
        <begin position="191"/>
        <end position="434"/>
    </location>
</feature>
<evidence type="ECO:0000259" key="11">
    <source>
        <dbReference type="Pfam" id="PF00082"/>
    </source>
</evidence>
<dbReference type="FunFam" id="3.30.70.80:FF:000006">
    <property type="entry name" value="Autophagic serine protease Alp2"/>
    <property type="match status" value="1"/>
</dbReference>
<feature type="signal peptide" evidence="10">
    <location>
        <begin position="1"/>
        <end position="15"/>
    </location>
</feature>
<dbReference type="PANTHER" id="PTHR43806:SF11">
    <property type="entry name" value="CEREVISIN-RELATED"/>
    <property type="match status" value="1"/>
</dbReference>
<dbReference type="InterPro" id="IPR037045">
    <property type="entry name" value="S8pro/Inhibitor_I9_sf"/>
</dbReference>
<feature type="compositionally biased region" description="Basic and acidic residues" evidence="9">
    <location>
        <begin position="967"/>
        <end position="977"/>
    </location>
</feature>
<feature type="region of interest" description="Disordered" evidence="9">
    <location>
        <begin position="1052"/>
        <end position="1080"/>
    </location>
</feature>
<dbReference type="InterPro" id="IPR000209">
    <property type="entry name" value="Peptidase_S8/S53_dom"/>
</dbReference>
<evidence type="ECO:0000259" key="12">
    <source>
        <dbReference type="Pfam" id="PF05922"/>
    </source>
</evidence>
<evidence type="ECO:0000256" key="1">
    <source>
        <dbReference type="ARBA" id="ARBA00011073"/>
    </source>
</evidence>
<feature type="compositionally biased region" description="Polar residues" evidence="9">
    <location>
        <begin position="732"/>
        <end position="755"/>
    </location>
</feature>
<keyword evidence="2 8" id="KW-0645">Protease</keyword>
<feature type="chain" id="PRO_5034619865" description="Serine protease" evidence="10">
    <location>
        <begin position="16"/>
        <end position="1562"/>
    </location>
</feature>
<evidence type="ECO:0000256" key="9">
    <source>
        <dbReference type="SAM" id="MobiDB-lite"/>
    </source>
</evidence>
<evidence type="ECO:0008006" key="15">
    <source>
        <dbReference type="Google" id="ProtNLM"/>
    </source>
</evidence>
<keyword evidence="3 10" id="KW-0732">Signal</keyword>
<evidence type="ECO:0000256" key="5">
    <source>
        <dbReference type="ARBA" id="ARBA00022825"/>
    </source>
</evidence>
<keyword evidence="4 8" id="KW-0378">Hydrolase</keyword>
<feature type="region of interest" description="Disordered" evidence="9">
    <location>
        <begin position="821"/>
        <end position="918"/>
    </location>
</feature>
<dbReference type="Pfam" id="PF05922">
    <property type="entry name" value="Inhibitor_I9"/>
    <property type="match status" value="1"/>
</dbReference>
<feature type="compositionally biased region" description="Polar residues" evidence="9">
    <location>
        <begin position="852"/>
        <end position="870"/>
    </location>
</feature>
<dbReference type="CDD" id="cd04077">
    <property type="entry name" value="Peptidases_S8_PCSK9_ProteinaseK_like"/>
    <property type="match status" value="1"/>
</dbReference>
<feature type="active site" description="Charge relay system" evidence="8">
    <location>
        <position position="193"/>
    </location>
</feature>
<dbReference type="InterPro" id="IPR050131">
    <property type="entry name" value="Peptidase_S8_subtilisin-like"/>
</dbReference>
<feature type="region of interest" description="Disordered" evidence="9">
    <location>
        <begin position="536"/>
        <end position="563"/>
    </location>
</feature>
<feature type="compositionally biased region" description="Polar residues" evidence="9">
    <location>
        <begin position="774"/>
        <end position="785"/>
    </location>
</feature>
<dbReference type="InterPro" id="IPR015500">
    <property type="entry name" value="Peptidase_S8_subtilisin-rel"/>
</dbReference>
<evidence type="ECO:0000256" key="3">
    <source>
        <dbReference type="ARBA" id="ARBA00022729"/>
    </source>
</evidence>
<feature type="region of interest" description="Disordered" evidence="9">
    <location>
        <begin position="1400"/>
        <end position="1420"/>
    </location>
</feature>
<keyword evidence="14" id="KW-1185">Reference proteome</keyword>
<keyword evidence="7" id="KW-0325">Glycoprotein</keyword>
<feature type="region of interest" description="Disordered" evidence="9">
    <location>
        <begin position="578"/>
        <end position="607"/>
    </location>
</feature>
<dbReference type="SUPFAM" id="SSF54897">
    <property type="entry name" value="Protease propeptides/inhibitors"/>
    <property type="match status" value="1"/>
</dbReference>
<feature type="region of interest" description="Disordered" evidence="9">
    <location>
        <begin position="732"/>
        <end position="785"/>
    </location>
</feature>
<reference evidence="13" key="1">
    <citation type="journal article" date="2020" name="BMC Genomics">
        <title>Correction to: Identification and distribution of gene clusters required for synthesis of sphingolipid metabolism inhibitors in diverse species of the filamentous fungus Fusarium.</title>
        <authorList>
            <person name="Kim H.S."/>
            <person name="Lohmar J.M."/>
            <person name="Busman M."/>
            <person name="Brown D.W."/>
            <person name="Naumann T.A."/>
            <person name="Divon H.H."/>
            <person name="Lysoe E."/>
            <person name="Uhlig S."/>
            <person name="Proctor R.H."/>
        </authorList>
    </citation>
    <scope>NUCLEOTIDE SEQUENCE</scope>
    <source>
        <strain evidence="13">NRRL 45417</strain>
    </source>
</reference>
<dbReference type="InterPro" id="IPR034193">
    <property type="entry name" value="PCSK9_ProteinaseK-like"/>
</dbReference>
<comment type="caution">
    <text evidence="13">The sequence shown here is derived from an EMBL/GenBank/DDBJ whole genome shotgun (WGS) entry which is preliminary data.</text>
</comment>
<dbReference type="OrthoDB" id="206201at2759"/>
<feature type="compositionally biased region" description="Polar residues" evidence="9">
    <location>
        <begin position="1058"/>
        <end position="1080"/>
    </location>
</feature>
<feature type="domain" description="Inhibitor I9" evidence="12">
    <location>
        <begin position="42"/>
        <end position="135"/>
    </location>
</feature>
<comment type="similarity">
    <text evidence="1 8">Belongs to the peptidase S8 family.</text>
</comment>
<dbReference type="InterPro" id="IPR036852">
    <property type="entry name" value="Peptidase_S8/S53_dom_sf"/>
</dbReference>
<sequence length="1562" mass="170331">MKSALTLSMAAVASAASFSVGTVHDKAAPILSSIDAETIPDSYIIKFKDHVDHAAASDHHMWVQDTHKQGETERLELRKRSIPFTDKAFSGLKHTFDIGDAFKGYAGHFDESMIEKVRNHPDVEFIERDTIVHTMVPVSQNLVTEDKCDGETERQAPWGLARISHRNTLNFGTFNKYLYSSDGGEGVDAYIVDTGTNIEHVDFEGRAHWGKTIPAGDADEDGNGHGTHCSGTVAGKKYGVAKKANVYAVKVLRSNGSGSMSDVVKGVEFAATSHLEQKKKAKDGKRKGFKGSVANMSLGGGKTQALDAAVNAAVRTGIHFAVAAGNDNADACNYSPAAASEPVTVGASALDDSRAYFSNYGKCTDIFAPGLNIMSTWIGSKYAVNTISGTSMASPHIAGLLAYYLSLQPAEDSEYALASITPKKLKENLISVATEDALSDIPSDTPNLLAWNGGGCSDYKKIVEAGSYKVNKAAPSSRVEEIKHAVEQEVNLVSGKLTTGAKELGSKAEKFSKKIHELVDEELEEFLKELNLSRKKNRRPLSRSKSTNSVARSPIRDLESINPATAERDANIAAVVSYQRAQDRDSSEGMPLPRDPASFYPDRSDGTGSVIRHSLEQTDSALSGHGGPNIARKKSVRFTGPLAHPRRNFASRANGGRDSPTKATSAIHAFGNANVRPSSTVSFHNERPDKISLTRRYLETLQPPEMCYNPEEDAVSMAASYKKVRKSRSMVTSSHADTGTLSSKTWSARTHQAATVSRRLPANSGNEPIKDTLPPNTSLRASTSMGFLKTRRRLAASRSSSRADDHDLLAVQIARERFRQIQEQDAKKSQSSSLLRPKHTQSEGSPFRKSMRNSSNNTAVSAFSTISVSKQRGIRKTARKVSHGLRSRLRGLFGRGKSSEGPDQHENEPVAVEKDSDAESCLQIGDAEPIEEASMFQVTSHIPSLHDVPSNQQLRSRKGSVESFGDSDQHIPDDKSRVTSWTNSVTNTVTSHGTLGDWERQRLSVIKENGTHIPSSVRSIEHLEQQTKDMIADMSVDSERVYSALMERLAHKEPTDRVMQSQPGSVKSRRTNIGDSDGQSINRQWDCSTIRCVRPDDNIFRDNADHASRSSSSATEVPDHENKHQPQAVHISTVKHTAALDWSNGRTHSESEHNSVLLQGLEPHRTITQRSSAFFASPSCQSFRSPSPYRRALRASQMNSSEDEQCDFQGSRYLHSLSTLCLPTRQDSSSSSGKDLQVGDTESVYSCAGDDVNLGHLASDNTLGQQNGTWIYNDPGPPPEVPARLPYRQHQRDTSAASSGEWKTWLSSKVSQLEAPLTPTKREKWNDVLPKLGHVRENASMGSTPEHFASAKDGTISRIPLSKVKGNAQTFQDRGSPARSSRQVFIGYDENAAPSYKANTYTKERPPSIPPRSTLRAVPSLPSVGSRGYIPDTGSVKEIPRMRSLNTIGRLNSTPEESINKRRSRTRVTGWKGSPTKSSPGVRALTKAQPPRTGSPALRGDFGLKCPARSQTTERQLGDTRDRESDAQVMGSQTMVDLFLSSRRNQGDGRSSGFGSSPAAFL</sequence>
<keyword evidence="6" id="KW-0865">Zymogen</keyword>
<evidence type="ECO:0000313" key="13">
    <source>
        <dbReference type="EMBL" id="KAF4955972.1"/>
    </source>
</evidence>
<dbReference type="PRINTS" id="PR00723">
    <property type="entry name" value="SUBTILISIN"/>
</dbReference>
<dbReference type="GO" id="GO:0019863">
    <property type="term" value="F:IgE binding"/>
    <property type="evidence" value="ECO:0007669"/>
    <property type="project" value="UniProtKB-ARBA"/>
</dbReference>
<dbReference type="Pfam" id="PF00082">
    <property type="entry name" value="Peptidase_S8"/>
    <property type="match status" value="1"/>
</dbReference>
<feature type="compositionally biased region" description="Basic residues" evidence="9">
    <location>
        <begin position="872"/>
        <end position="889"/>
    </location>
</feature>
<dbReference type="PROSITE" id="PS51892">
    <property type="entry name" value="SUBTILASE"/>
    <property type="match status" value="1"/>
</dbReference>
<dbReference type="PROSITE" id="PS00137">
    <property type="entry name" value="SUBTILASE_HIS"/>
    <property type="match status" value="1"/>
</dbReference>
<dbReference type="EMBL" id="JABFAI010000091">
    <property type="protein sequence ID" value="KAF4955972.1"/>
    <property type="molecule type" value="Genomic_DNA"/>
</dbReference>
<feature type="active site" description="Charge relay system" evidence="8">
    <location>
        <position position="225"/>
    </location>
</feature>
<feature type="compositionally biased region" description="Basic and acidic residues" evidence="9">
    <location>
        <begin position="1516"/>
        <end position="1526"/>
    </location>
</feature>
<protein>
    <recommendedName>
        <fullName evidence="15">Serine protease</fullName>
    </recommendedName>
</protein>
<dbReference type="FunFam" id="3.40.50.200:FF:000007">
    <property type="entry name" value="Subtilisin-like serine protease"/>
    <property type="match status" value="1"/>
</dbReference>
<reference evidence="13" key="2">
    <citation type="submission" date="2020-05" db="EMBL/GenBank/DDBJ databases">
        <authorList>
            <person name="Kim H.-S."/>
            <person name="Proctor R.H."/>
            <person name="Brown D.W."/>
        </authorList>
    </citation>
    <scope>NUCLEOTIDE SEQUENCE</scope>
    <source>
        <strain evidence="13">NRRL 45417</strain>
    </source>
</reference>
<evidence type="ECO:0000313" key="14">
    <source>
        <dbReference type="Proteomes" id="UP000604273"/>
    </source>
</evidence>
<feature type="region of interest" description="Disordered" evidence="9">
    <location>
        <begin position="943"/>
        <end position="979"/>
    </location>
</feature>
<evidence type="ECO:0000256" key="7">
    <source>
        <dbReference type="ARBA" id="ARBA00023180"/>
    </source>
</evidence>
<name>A0A8H4TDP4_9HYPO</name>
<dbReference type="Gene3D" id="3.40.50.200">
    <property type="entry name" value="Peptidase S8/S53 domain"/>
    <property type="match status" value="1"/>
</dbReference>
<accession>A0A8H4TDP4</accession>
<evidence type="ECO:0000256" key="4">
    <source>
        <dbReference type="ARBA" id="ARBA00022801"/>
    </source>
</evidence>
<dbReference type="Gene3D" id="3.30.70.80">
    <property type="entry name" value="Peptidase S8 propeptide/proteinase inhibitor I9"/>
    <property type="match status" value="1"/>
</dbReference>
<evidence type="ECO:0000256" key="10">
    <source>
        <dbReference type="SAM" id="SignalP"/>
    </source>
</evidence>
<dbReference type="Proteomes" id="UP000604273">
    <property type="component" value="Unassembled WGS sequence"/>
</dbReference>
<keyword evidence="5 8" id="KW-0720">Serine protease</keyword>
<evidence type="ECO:0000256" key="8">
    <source>
        <dbReference type="PROSITE-ProRule" id="PRU01240"/>
    </source>
</evidence>
<feature type="active site" description="Charge relay system" evidence="8">
    <location>
        <position position="391"/>
    </location>
</feature>
<gene>
    <name evidence="13" type="ORF">FGADI_4145</name>
</gene>
<dbReference type="GO" id="GO:0006508">
    <property type="term" value="P:proteolysis"/>
    <property type="evidence" value="ECO:0007669"/>
    <property type="project" value="UniProtKB-KW"/>
</dbReference>
<feature type="region of interest" description="Disordered" evidence="9">
    <location>
        <begin position="1456"/>
        <end position="1562"/>
    </location>
</feature>